<feature type="domain" description="CBS" evidence="4">
    <location>
        <begin position="7"/>
        <end position="68"/>
    </location>
</feature>
<organism evidence="5 6">
    <name type="scientific">Natronococcus jeotgali DSM 18795</name>
    <dbReference type="NCBI Taxonomy" id="1227498"/>
    <lineage>
        <taxon>Archaea</taxon>
        <taxon>Methanobacteriati</taxon>
        <taxon>Methanobacteriota</taxon>
        <taxon>Stenosarchaea group</taxon>
        <taxon>Halobacteria</taxon>
        <taxon>Halobacteriales</taxon>
        <taxon>Natrialbaceae</taxon>
        <taxon>Natronococcus</taxon>
    </lineage>
</organism>
<protein>
    <recommendedName>
        <fullName evidence="4">CBS domain-containing protein</fullName>
    </recommendedName>
</protein>
<dbReference type="Pfam" id="PF00571">
    <property type="entry name" value="CBS"/>
    <property type="match status" value="3"/>
</dbReference>
<feature type="region of interest" description="Disordered" evidence="3">
    <location>
        <begin position="140"/>
        <end position="160"/>
    </location>
</feature>
<sequence>MNVADAMTPREDVVTVELPGTREDVLEYLQEQSFSSVPVVATEDDGVAYRGLVSRDVLIEQPDEDQLVMLMDDVPTTTAGASLEEVARLMVEEGERRIPVVNSAEQSSADRSGGDEPPEDGTFEGIVTVTDVVHAIASGDQETDDAVESHSSGDVNTTYEGAPLPVAERELYYANVPYTVALDDDGRMSGMLTEVDIIDVARIVEGEEETGDNFPDQDSEWSWEGIKGVGSRYLPTRDIELPTGPVREFMSEDVVTVSGQTSVQEAAQRMINNDVEQLPMVTGERLVGVVRDVDLLEALDE</sequence>
<dbReference type="OrthoDB" id="85195at2157"/>
<dbReference type="InterPro" id="IPR051257">
    <property type="entry name" value="Diverse_CBS-Domain"/>
</dbReference>
<dbReference type="PANTHER" id="PTHR43080:SF29">
    <property type="entry name" value="OS02G0818000 PROTEIN"/>
    <property type="match status" value="1"/>
</dbReference>
<dbReference type="EMBL" id="AOIA01000033">
    <property type="protein sequence ID" value="ELY64295.1"/>
    <property type="molecule type" value="Genomic_DNA"/>
</dbReference>
<dbReference type="AlphaFoldDB" id="L9XR86"/>
<dbReference type="Gene3D" id="3.10.580.10">
    <property type="entry name" value="CBS-domain"/>
    <property type="match status" value="3"/>
</dbReference>
<reference evidence="5 6" key="1">
    <citation type="journal article" date="2014" name="PLoS Genet.">
        <title>Phylogenetically driven sequencing of extremely halophilic archaea reveals strategies for static and dynamic osmo-response.</title>
        <authorList>
            <person name="Becker E.A."/>
            <person name="Seitzer P.M."/>
            <person name="Tritt A."/>
            <person name="Larsen D."/>
            <person name="Krusor M."/>
            <person name="Yao A.I."/>
            <person name="Wu D."/>
            <person name="Madern D."/>
            <person name="Eisen J.A."/>
            <person name="Darling A.E."/>
            <person name="Facciotti M.T."/>
        </authorList>
    </citation>
    <scope>NUCLEOTIDE SEQUENCE [LARGE SCALE GENOMIC DNA]</scope>
    <source>
        <strain evidence="5 6">DSM 18795</strain>
    </source>
</reference>
<dbReference type="PATRIC" id="fig|1227498.3.peg.1063"/>
<evidence type="ECO:0000259" key="4">
    <source>
        <dbReference type="PROSITE" id="PS51371"/>
    </source>
</evidence>
<keyword evidence="1 2" id="KW-0129">CBS domain</keyword>
<dbReference type="RefSeq" id="WP_008421107.1">
    <property type="nucleotide sequence ID" value="NZ_AOIA01000033.1"/>
</dbReference>
<dbReference type="STRING" id="1227498.C492_05185"/>
<gene>
    <name evidence="5" type="ORF">C492_05185</name>
</gene>
<accession>L9XR86</accession>
<comment type="caution">
    <text evidence="5">The sequence shown here is derived from an EMBL/GenBank/DDBJ whole genome shotgun (WGS) entry which is preliminary data.</text>
</comment>
<evidence type="ECO:0000256" key="2">
    <source>
        <dbReference type="PROSITE-ProRule" id="PRU00703"/>
    </source>
</evidence>
<dbReference type="SUPFAM" id="SSF54631">
    <property type="entry name" value="CBS-domain pair"/>
    <property type="match status" value="2"/>
</dbReference>
<proteinExistence type="predicted"/>
<dbReference type="SMART" id="SM00116">
    <property type="entry name" value="CBS"/>
    <property type="match status" value="4"/>
</dbReference>
<dbReference type="PANTHER" id="PTHR43080">
    <property type="entry name" value="CBS DOMAIN-CONTAINING PROTEIN CBSX3, MITOCHONDRIAL"/>
    <property type="match status" value="1"/>
</dbReference>
<name>L9XR86_9EURY</name>
<evidence type="ECO:0000256" key="3">
    <source>
        <dbReference type="SAM" id="MobiDB-lite"/>
    </source>
</evidence>
<evidence type="ECO:0000313" key="5">
    <source>
        <dbReference type="EMBL" id="ELY64295.1"/>
    </source>
</evidence>
<feature type="domain" description="CBS" evidence="4">
    <location>
        <begin position="250"/>
        <end position="301"/>
    </location>
</feature>
<feature type="region of interest" description="Disordered" evidence="3">
    <location>
        <begin position="97"/>
        <end position="123"/>
    </location>
</feature>
<evidence type="ECO:0000256" key="1">
    <source>
        <dbReference type="ARBA" id="ARBA00023122"/>
    </source>
</evidence>
<feature type="domain" description="CBS" evidence="4">
    <location>
        <begin position="69"/>
        <end position="142"/>
    </location>
</feature>
<dbReference type="Proteomes" id="UP000011531">
    <property type="component" value="Unassembled WGS sequence"/>
</dbReference>
<keyword evidence="6" id="KW-1185">Reference proteome</keyword>
<dbReference type="InterPro" id="IPR000644">
    <property type="entry name" value="CBS_dom"/>
</dbReference>
<dbReference type="InterPro" id="IPR046342">
    <property type="entry name" value="CBS_dom_sf"/>
</dbReference>
<evidence type="ECO:0000313" key="6">
    <source>
        <dbReference type="Proteomes" id="UP000011531"/>
    </source>
</evidence>
<dbReference type="PROSITE" id="PS51371">
    <property type="entry name" value="CBS"/>
    <property type="match status" value="3"/>
</dbReference>
<dbReference type="CDD" id="cd04614">
    <property type="entry name" value="CBS_pair_arch2_repeat2"/>
    <property type="match status" value="1"/>
</dbReference>
<feature type="compositionally biased region" description="Polar residues" evidence="3">
    <location>
        <begin position="149"/>
        <end position="159"/>
    </location>
</feature>